<comment type="caution">
    <text evidence="2">The sequence shown here is derived from an EMBL/GenBank/DDBJ whole genome shotgun (WGS) entry which is preliminary data.</text>
</comment>
<accession>A0A921KKL2</accession>
<proteinExistence type="predicted"/>
<dbReference type="EMBL" id="DYWQ01000016">
    <property type="protein sequence ID" value="HJF44408.1"/>
    <property type="molecule type" value="Genomic_DNA"/>
</dbReference>
<reference evidence="2" key="2">
    <citation type="submission" date="2021-09" db="EMBL/GenBank/DDBJ databases">
        <authorList>
            <person name="Gilroy R."/>
        </authorList>
    </citation>
    <scope>NUCLEOTIDE SEQUENCE</scope>
    <source>
        <strain evidence="2">CHK124-7917</strain>
    </source>
</reference>
<evidence type="ECO:0000313" key="2">
    <source>
        <dbReference type="EMBL" id="HJF44408.1"/>
    </source>
</evidence>
<reference evidence="2" key="1">
    <citation type="journal article" date="2021" name="PeerJ">
        <title>Extensive microbial diversity within the chicken gut microbiome revealed by metagenomics and culture.</title>
        <authorList>
            <person name="Gilroy R."/>
            <person name="Ravi A."/>
            <person name="Getino M."/>
            <person name="Pursley I."/>
            <person name="Horton D.L."/>
            <person name="Alikhan N.F."/>
            <person name="Baker D."/>
            <person name="Gharbi K."/>
            <person name="Hall N."/>
            <person name="Watson M."/>
            <person name="Adriaenssens E.M."/>
            <person name="Foster-Nyarko E."/>
            <person name="Jarju S."/>
            <person name="Secka A."/>
            <person name="Antonio M."/>
            <person name="Oren A."/>
            <person name="Chaudhuri R.R."/>
            <person name="La Ragione R."/>
            <person name="Hildebrand F."/>
            <person name="Pallen M.J."/>
        </authorList>
    </citation>
    <scope>NUCLEOTIDE SEQUENCE</scope>
    <source>
        <strain evidence="2">CHK124-7917</strain>
    </source>
</reference>
<gene>
    <name evidence="2" type="ORF">K8U72_01275</name>
</gene>
<dbReference type="Proteomes" id="UP000697330">
    <property type="component" value="Unassembled WGS sequence"/>
</dbReference>
<organism evidence="2 3">
    <name type="scientific">Thermophilibacter provencensis</name>
    <dbReference type="NCBI Taxonomy" id="1852386"/>
    <lineage>
        <taxon>Bacteria</taxon>
        <taxon>Bacillati</taxon>
        <taxon>Actinomycetota</taxon>
        <taxon>Coriobacteriia</taxon>
        <taxon>Coriobacteriales</taxon>
        <taxon>Atopobiaceae</taxon>
        <taxon>Thermophilibacter</taxon>
    </lineage>
</organism>
<evidence type="ECO:0000313" key="3">
    <source>
        <dbReference type="Proteomes" id="UP000697330"/>
    </source>
</evidence>
<evidence type="ECO:0000256" key="1">
    <source>
        <dbReference type="SAM" id="MobiDB-lite"/>
    </source>
</evidence>
<sequence length="176" mass="20058">MAAVKYQQKIHKAFADALLEDYMGELREALADRPKLLASMKPQPFDYPEVDAVLSDSAKLCEFFVLKSEEGEGLEFDSARSKSVKQTVKANIVYYKNVCDFVEQEDVEEYKAIYASIKKQLETYFDIAAEDILEDVYGESYTELKARITAEEEERQAARVEARKKNAEKKAEGNAE</sequence>
<dbReference type="RefSeq" id="WP_274958484.1">
    <property type="nucleotide sequence ID" value="NZ_DYWQ01000016.1"/>
</dbReference>
<name>A0A921KKL2_9ACTN</name>
<dbReference type="AlphaFoldDB" id="A0A921KKL2"/>
<protein>
    <submittedName>
        <fullName evidence="2">Uncharacterized protein</fullName>
    </submittedName>
</protein>
<feature type="region of interest" description="Disordered" evidence="1">
    <location>
        <begin position="157"/>
        <end position="176"/>
    </location>
</feature>